<dbReference type="AlphaFoldDB" id="A0A0C9M6T5"/>
<protein>
    <submittedName>
        <fullName evidence="2">Uncharacterized protein</fullName>
    </submittedName>
</protein>
<reference evidence="2" key="1">
    <citation type="submission" date="2014-09" db="EMBL/GenBank/DDBJ databases">
        <title>Draft genome sequence of an oleaginous Mucoromycotina fungus Mucor ambiguus NBRC6742.</title>
        <authorList>
            <person name="Takeda I."/>
            <person name="Yamane N."/>
            <person name="Morita T."/>
            <person name="Tamano K."/>
            <person name="Machida M."/>
            <person name="Baker S."/>
            <person name="Koike H."/>
        </authorList>
    </citation>
    <scope>NUCLEOTIDE SEQUENCE</scope>
    <source>
        <strain evidence="2">NBRC 6742</strain>
    </source>
</reference>
<sequence>MKTCTKGSLEWYNVHNVFAAFFKRELRALTIQSTVAIETTIKVLGHANILLDIATNNSFKDENEGDAVDSKANKNGPANAVEAKDINGHAEQEAID</sequence>
<evidence type="ECO:0000313" key="2">
    <source>
        <dbReference type="EMBL" id="GAN02554.1"/>
    </source>
</evidence>
<dbReference type="Proteomes" id="UP000053815">
    <property type="component" value="Unassembled WGS sequence"/>
</dbReference>
<accession>A0A0C9M6T5</accession>
<evidence type="ECO:0000313" key="3">
    <source>
        <dbReference type="Proteomes" id="UP000053815"/>
    </source>
</evidence>
<evidence type="ECO:0000256" key="1">
    <source>
        <dbReference type="SAM" id="MobiDB-lite"/>
    </source>
</evidence>
<dbReference type="EMBL" id="DF836313">
    <property type="protein sequence ID" value="GAN02554.1"/>
    <property type="molecule type" value="Genomic_DNA"/>
</dbReference>
<name>A0A0C9M6T5_9FUNG</name>
<organism evidence="2">
    <name type="scientific">Mucor ambiguus</name>
    <dbReference type="NCBI Taxonomy" id="91626"/>
    <lineage>
        <taxon>Eukaryota</taxon>
        <taxon>Fungi</taxon>
        <taxon>Fungi incertae sedis</taxon>
        <taxon>Mucoromycota</taxon>
        <taxon>Mucoromycotina</taxon>
        <taxon>Mucoromycetes</taxon>
        <taxon>Mucorales</taxon>
        <taxon>Mucorineae</taxon>
        <taxon>Mucoraceae</taxon>
        <taxon>Mucor</taxon>
    </lineage>
</organism>
<keyword evidence="3" id="KW-1185">Reference proteome</keyword>
<proteinExistence type="predicted"/>
<gene>
    <name evidence="2" type="ORF">MAM1_0024d01998</name>
</gene>
<feature type="compositionally biased region" description="Basic and acidic residues" evidence="1">
    <location>
        <begin position="82"/>
        <end position="96"/>
    </location>
</feature>
<feature type="region of interest" description="Disordered" evidence="1">
    <location>
        <begin position="59"/>
        <end position="96"/>
    </location>
</feature>